<dbReference type="RefSeq" id="WP_343794318.1">
    <property type="nucleotide sequence ID" value="NZ_BAAAGA010000006.1"/>
</dbReference>
<dbReference type="Pfam" id="PF13144">
    <property type="entry name" value="ChapFlgA"/>
    <property type="match status" value="1"/>
</dbReference>
<evidence type="ECO:0000313" key="4">
    <source>
        <dbReference type="Proteomes" id="UP001501352"/>
    </source>
</evidence>
<dbReference type="EMBL" id="BAAAGA010000006">
    <property type="protein sequence ID" value="GAA0627131.1"/>
    <property type="molecule type" value="Genomic_DNA"/>
</dbReference>
<name>A0ABN1H2E4_9CAUL</name>
<dbReference type="InterPro" id="IPR017585">
    <property type="entry name" value="SAF_FlgA"/>
</dbReference>
<dbReference type="PANTHER" id="PTHR36307">
    <property type="entry name" value="FLAGELLA BASAL BODY P-RING FORMATION PROTEIN FLGA"/>
    <property type="match status" value="1"/>
</dbReference>
<sequence length="199" mass="20093">MKSLILAAVAGLLVASPAFAGPVTLKANPVDHDGQVTLGDIFDGAGAATNVVVGQRGGPSLVFEAGQLQGMARQAGLDWANPTGLRRVVVRAASAAPTVEGAAAPTAAPVMASMTPAPRVTAAGQRIISRNDIVEVLYESNGVRLTISGRAEGNAAEGQRLAIRNLQSNRIIDAVATAPGMAVAGPAAQALRAQQFAAR</sequence>
<protein>
    <recommendedName>
        <fullName evidence="2">Flagella basal body P-ring formation protein FlgA SAF domain-containing protein</fullName>
    </recommendedName>
</protein>
<dbReference type="Proteomes" id="UP001501352">
    <property type="component" value="Unassembled WGS sequence"/>
</dbReference>
<evidence type="ECO:0000313" key="3">
    <source>
        <dbReference type="EMBL" id="GAA0627131.1"/>
    </source>
</evidence>
<keyword evidence="4" id="KW-1185">Reference proteome</keyword>
<gene>
    <name evidence="3" type="ORF">GCM10009422_25040</name>
</gene>
<evidence type="ECO:0000259" key="2">
    <source>
        <dbReference type="Pfam" id="PF13144"/>
    </source>
</evidence>
<reference evidence="3 4" key="1">
    <citation type="journal article" date="2019" name="Int. J. Syst. Evol. Microbiol.">
        <title>The Global Catalogue of Microorganisms (GCM) 10K type strain sequencing project: providing services to taxonomists for standard genome sequencing and annotation.</title>
        <authorList>
            <consortium name="The Broad Institute Genomics Platform"/>
            <consortium name="The Broad Institute Genome Sequencing Center for Infectious Disease"/>
            <person name="Wu L."/>
            <person name="Ma J."/>
        </authorList>
    </citation>
    <scope>NUCLEOTIDE SEQUENCE [LARGE SCALE GENOMIC DNA]</scope>
    <source>
        <strain evidence="3 4">JCM 12928</strain>
    </source>
</reference>
<comment type="caution">
    <text evidence="3">The sequence shown here is derived from an EMBL/GenBank/DDBJ whole genome shotgun (WGS) entry which is preliminary data.</text>
</comment>
<accession>A0ABN1H2E4</accession>
<proteinExistence type="predicted"/>
<feature type="signal peptide" evidence="1">
    <location>
        <begin position="1"/>
        <end position="20"/>
    </location>
</feature>
<feature type="domain" description="Flagella basal body P-ring formation protein FlgA SAF" evidence="2">
    <location>
        <begin position="126"/>
        <end position="181"/>
    </location>
</feature>
<dbReference type="Gene3D" id="2.30.30.760">
    <property type="match status" value="1"/>
</dbReference>
<dbReference type="PANTHER" id="PTHR36307:SF1">
    <property type="entry name" value="FLAGELLA BASAL BODY P-RING FORMATION PROTEIN FLGA"/>
    <property type="match status" value="1"/>
</dbReference>
<dbReference type="InterPro" id="IPR039246">
    <property type="entry name" value="Flagellar_FlgA"/>
</dbReference>
<evidence type="ECO:0000256" key="1">
    <source>
        <dbReference type="SAM" id="SignalP"/>
    </source>
</evidence>
<organism evidence="3 4">
    <name type="scientific">Brevundimonas kwangchunensis</name>
    <dbReference type="NCBI Taxonomy" id="322163"/>
    <lineage>
        <taxon>Bacteria</taxon>
        <taxon>Pseudomonadati</taxon>
        <taxon>Pseudomonadota</taxon>
        <taxon>Alphaproteobacteria</taxon>
        <taxon>Caulobacterales</taxon>
        <taxon>Caulobacteraceae</taxon>
        <taxon>Brevundimonas</taxon>
    </lineage>
</organism>
<feature type="chain" id="PRO_5045393309" description="Flagella basal body P-ring formation protein FlgA SAF domain-containing protein" evidence="1">
    <location>
        <begin position="21"/>
        <end position="199"/>
    </location>
</feature>
<keyword evidence="1" id="KW-0732">Signal</keyword>